<dbReference type="Pfam" id="PF00753">
    <property type="entry name" value="Lactamase_B"/>
    <property type="match status" value="1"/>
</dbReference>
<evidence type="ECO:0000259" key="1">
    <source>
        <dbReference type="SMART" id="SM00849"/>
    </source>
</evidence>
<dbReference type="SUPFAM" id="SSF56281">
    <property type="entry name" value="Metallo-hydrolase/oxidoreductase"/>
    <property type="match status" value="1"/>
</dbReference>
<reference evidence="2" key="1">
    <citation type="submission" date="2021-06" db="EMBL/GenBank/DDBJ databases">
        <title>Description of novel taxa of the family Lachnospiraceae.</title>
        <authorList>
            <person name="Chaplin A.V."/>
            <person name="Sokolova S.R."/>
            <person name="Pikina A.P."/>
            <person name="Korzhanova M."/>
            <person name="Belova V."/>
            <person name="Korostin D."/>
            <person name="Efimov B.A."/>
        </authorList>
    </citation>
    <scope>NUCLEOTIDE SEQUENCE</scope>
    <source>
        <strain evidence="2">ASD5720</strain>
    </source>
</reference>
<evidence type="ECO:0000313" key="3">
    <source>
        <dbReference type="Proteomes" id="UP000712157"/>
    </source>
</evidence>
<dbReference type="AlphaFoldDB" id="A0A949NI22"/>
<dbReference type="PANTHER" id="PTHR23131:SF4">
    <property type="entry name" value="METALLO-BETA-LACTAMASE SUPERFAMILY POTEIN"/>
    <property type="match status" value="1"/>
</dbReference>
<dbReference type="EMBL" id="JAHQCW010000053">
    <property type="protein sequence ID" value="MBU9739233.1"/>
    <property type="molecule type" value="Genomic_DNA"/>
</dbReference>
<dbReference type="RefSeq" id="WP_238723132.1">
    <property type="nucleotide sequence ID" value="NZ_JAHQCW010000053.1"/>
</dbReference>
<evidence type="ECO:0000313" key="2">
    <source>
        <dbReference type="EMBL" id="MBU9739233.1"/>
    </source>
</evidence>
<dbReference type="InterPro" id="IPR001279">
    <property type="entry name" value="Metallo-B-lactamas"/>
</dbReference>
<proteinExistence type="predicted"/>
<gene>
    <name evidence="2" type="ORF">KTH89_22115</name>
</gene>
<protein>
    <submittedName>
        <fullName evidence="2">MBL fold metallo-hydrolase</fullName>
    </submittedName>
</protein>
<dbReference type="InterPro" id="IPR050662">
    <property type="entry name" value="Sec-metab_biosynth-thioest"/>
</dbReference>
<name>A0A949NI22_9FIRM</name>
<dbReference type="Gene3D" id="1.10.10.10">
    <property type="entry name" value="Winged helix-like DNA-binding domain superfamily/Winged helix DNA-binding domain"/>
    <property type="match status" value="1"/>
</dbReference>
<dbReference type="InterPro" id="IPR036866">
    <property type="entry name" value="RibonucZ/Hydroxyglut_hydro"/>
</dbReference>
<feature type="domain" description="Metallo-beta-lactamase" evidence="1">
    <location>
        <begin position="25"/>
        <end position="233"/>
    </location>
</feature>
<organism evidence="2 3">
    <name type="scientific">Diplocloster agilis</name>
    <dbReference type="NCBI Taxonomy" id="2850323"/>
    <lineage>
        <taxon>Bacteria</taxon>
        <taxon>Bacillati</taxon>
        <taxon>Bacillota</taxon>
        <taxon>Clostridia</taxon>
        <taxon>Lachnospirales</taxon>
        <taxon>Lachnospiraceae</taxon>
        <taxon>Diplocloster</taxon>
    </lineage>
</organism>
<comment type="caution">
    <text evidence="2">The sequence shown here is derived from an EMBL/GenBank/DDBJ whole genome shotgun (WGS) entry which is preliminary data.</text>
</comment>
<dbReference type="Proteomes" id="UP000712157">
    <property type="component" value="Unassembled WGS sequence"/>
</dbReference>
<dbReference type="SMART" id="SM00849">
    <property type="entry name" value="Lactamase_B"/>
    <property type="match status" value="1"/>
</dbReference>
<dbReference type="PANTHER" id="PTHR23131">
    <property type="entry name" value="ENDORIBONUCLEASE LACTB2"/>
    <property type="match status" value="1"/>
</dbReference>
<dbReference type="InterPro" id="IPR036388">
    <property type="entry name" value="WH-like_DNA-bd_sf"/>
</dbReference>
<keyword evidence="3" id="KW-1185">Reference proteome</keyword>
<dbReference type="Gene3D" id="3.60.15.10">
    <property type="entry name" value="Ribonuclease Z/Hydroxyacylglutathione hydrolase-like"/>
    <property type="match status" value="1"/>
</dbReference>
<sequence>MVELVWNNPKIHRIQIELPRNPLKNLNIYVLQTPERSLVIDTGFNDPACHEVLWAGLEELKLNLSSTALFLTHFHADHIGLVWDFVERGVPVYMGKREYEYTKTINAEDIVGGMNEAFSQEGFPGGLQLRHLGESKGRLEIPRTGFPVNVIEDGEDLPMGDLKVRTICTPGHTPGHTVLYLPEQQLLFTGDHILFDITPNISIWPSVPHSLADYLESLKMVRKIPVRQSFPAHREAGEDIYQRIDQLLEHHRCRLDEIRQTVIDHPGITAYETAGLIHWSLRGLSWEMFPYNQRWFAMAETLAHLYYLVDAGRIVRDESGEFVRYYCWQ</sequence>
<accession>A0A949NI22</accession>